<dbReference type="EMBL" id="JQBA01000019">
    <property type="protein sequence ID" value="KRN44229.1"/>
    <property type="molecule type" value="Genomic_DNA"/>
</dbReference>
<reference evidence="6 7" key="1">
    <citation type="journal article" date="2015" name="Genome Announc.">
        <title>Expanding the biotechnology potential of lactobacilli through comparative genomics of 213 strains and associated genera.</title>
        <authorList>
            <person name="Sun Z."/>
            <person name="Harris H.M."/>
            <person name="McCann A."/>
            <person name="Guo C."/>
            <person name="Argimon S."/>
            <person name="Zhang W."/>
            <person name="Yang X."/>
            <person name="Jeffery I.B."/>
            <person name="Cooney J.C."/>
            <person name="Kagawa T.F."/>
            <person name="Liu W."/>
            <person name="Song Y."/>
            <person name="Salvetti E."/>
            <person name="Wrobel A."/>
            <person name="Rasinkangas P."/>
            <person name="Parkhill J."/>
            <person name="Rea M.C."/>
            <person name="O'Sullivan O."/>
            <person name="Ritari J."/>
            <person name="Douillard F.P."/>
            <person name="Paul Ross R."/>
            <person name="Yang R."/>
            <person name="Briner A.E."/>
            <person name="Felis G.E."/>
            <person name="de Vos W.M."/>
            <person name="Barrangou R."/>
            <person name="Klaenhammer T.R."/>
            <person name="Caufield P.W."/>
            <person name="Cui Y."/>
            <person name="Zhang H."/>
            <person name="O'Toole P.W."/>
        </authorList>
    </citation>
    <scope>NUCLEOTIDE SEQUENCE [LARGE SCALE GENOMIC DNA]</scope>
    <source>
        <strain evidence="6 7">DSM 14792</strain>
    </source>
</reference>
<dbReference type="GO" id="GO:0012505">
    <property type="term" value="C:endomembrane system"/>
    <property type="evidence" value="ECO:0007669"/>
    <property type="project" value="UniProtKB-SubCell"/>
</dbReference>
<gene>
    <name evidence="6" type="ORF">IV41_GL000632</name>
</gene>
<dbReference type="AlphaFoldDB" id="A0A0R2H126"/>
<dbReference type="GO" id="GO:0005384">
    <property type="term" value="F:manganese ion transmembrane transporter activity"/>
    <property type="evidence" value="ECO:0007669"/>
    <property type="project" value="InterPro"/>
</dbReference>
<feature type="transmembrane region" description="Helical" evidence="5">
    <location>
        <begin position="223"/>
        <end position="244"/>
    </location>
</feature>
<dbReference type="Proteomes" id="UP000051639">
    <property type="component" value="Unassembled WGS sequence"/>
</dbReference>
<evidence type="ECO:0000313" key="7">
    <source>
        <dbReference type="Proteomes" id="UP000051639"/>
    </source>
</evidence>
<dbReference type="STRING" id="1203076.GCA_000312405_01748"/>
<evidence type="ECO:0000313" key="6">
    <source>
        <dbReference type="EMBL" id="KRN44229.1"/>
    </source>
</evidence>
<dbReference type="InterPro" id="IPR008217">
    <property type="entry name" value="Ccc1_fam"/>
</dbReference>
<protein>
    <submittedName>
        <fullName evidence="6">Integral membrane protein</fullName>
    </submittedName>
</protein>
<dbReference type="Pfam" id="PF01988">
    <property type="entry name" value="VIT1"/>
    <property type="match status" value="1"/>
</dbReference>
<proteinExistence type="predicted"/>
<dbReference type="PATRIC" id="fig|148604.4.peg.639"/>
<evidence type="ECO:0000256" key="5">
    <source>
        <dbReference type="SAM" id="Phobius"/>
    </source>
</evidence>
<sequence>MHYIFPVYNDYKQRREEEKMAKQMSLAQKINVLRASVMGANDGIISVAGIVIGVAAATADAYAILIAGLSGSLAGMISMCMGEYVSVSTQKDSQQRAILDEQKRLANNFQAEFDYVKQKYLAQEIDPALAQQATQELMSNDPLTTVVQERYGFNPQDFTSPYAAAIASFIAFPLGSILPMVAVTMAPPALRIGVTMLAVLVALVLTGYLAAVLGDDPARGKAVLRNVAAGLLTMMVTFVIGQLFHA</sequence>
<accession>A0A0R2H126</accession>
<evidence type="ECO:0000256" key="3">
    <source>
        <dbReference type="ARBA" id="ARBA00022989"/>
    </source>
</evidence>
<comment type="subcellular location">
    <subcellularLocation>
        <location evidence="1">Endomembrane system</location>
        <topology evidence="1">Multi-pass membrane protein</topology>
    </subcellularLocation>
</comment>
<feature type="transmembrane region" description="Helical" evidence="5">
    <location>
        <begin position="32"/>
        <end position="56"/>
    </location>
</feature>
<comment type="caution">
    <text evidence="6">The sequence shown here is derived from an EMBL/GenBank/DDBJ whole genome shotgun (WGS) entry which is preliminary data.</text>
</comment>
<dbReference type="CDD" id="cd02432">
    <property type="entry name" value="Nodulin-21_like_1"/>
    <property type="match status" value="1"/>
</dbReference>
<feature type="transmembrane region" description="Helical" evidence="5">
    <location>
        <begin position="189"/>
        <end position="211"/>
    </location>
</feature>
<organism evidence="6 7">
    <name type="scientific">Limosilactobacillus ingluviei</name>
    <dbReference type="NCBI Taxonomy" id="148604"/>
    <lineage>
        <taxon>Bacteria</taxon>
        <taxon>Bacillati</taxon>
        <taxon>Bacillota</taxon>
        <taxon>Bacilli</taxon>
        <taxon>Lactobacillales</taxon>
        <taxon>Lactobacillaceae</taxon>
        <taxon>Limosilactobacillus</taxon>
    </lineage>
</organism>
<evidence type="ECO:0000256" key="1">
    <source>
        <dbReference type="ARBA" id="ARBA00004127"/>
    </source>
</evidence>
<dbReference type="PANTHER" id="PTHR31851">
    <property type="entry name" value="FE(2+)/MN(2+) TRANSPORTER PCL1"/>
    <property type="match status" value="1"/>
</dbReference>
<evidence type="ECO:0000256" key="2">
    <source>
        <dbReference type="ARBA" id="ARBA00022692"/>
    </source>
</evidence>
<keyword evidence="4 5" id="KW-0472">Membrane</keyword>
<keyword evidence="2 5" id="KW-0812">Transmembrane</keyword>
<name>A0A0R2H126_9LACO</name>
<dbReference type="eggNOG" id="COG1814">
    <property type="taxonomic scope" value="Bacteria"/>
</dbReference>
<feature type="transmembrane region" description="Helical" evidence="5">
    <location>
        <begin position="162"/>
        <end position="183"/>
    </location>
</feature>
<dbReference type="GO" id="GO:0030026">
    <property type="term" value="P:intracellular manganese ion homeostasis"/>
    <property type="evidence" value="ECO:0007669"/>
    <property type="project" value="InterPro"/>
</dbReference>
<keyword evidence="3 5" id="KW-1133">Transmembrane helix</keyword>
<evidence type="ECO:0000256" key="4">
    <source>
        <dbReference type="ARBA" id="ARBA00023136"/>
    </source>
</evidence>
<keyword evidence="7" id="KW-1185">Reference proteome</keyword>